<dbReference type="NCBIfam" id="TIGR02258">
    <property type="entry name" value="2_5_ligase"/>
    <property type="match status" value="1"/>
</dbReference>
<dbReference type="Pfam" id="PF13563">
    <property type="entry name" value="2_5_RNA_ligase2"/>
    <property type="match status" value="1"/>
</dbReference>
<evidence type="ECO:0000256" key="2">
    <source>
        <dbReference type="HAMAP-Rule" id="MF_01940"/>
    </source>
</evidence>
<proteinExistence type="inferred from homology"/>
<dbReference type="PANTHER" id="PTHR35561:SF1">
    <property type="entry name" value="RNA 2',3'-CYCLIC PHOSPHODIESTERASE"/>
    <property type="match status" value="1"/>
</dbReference>
<dbReference type="AlphaFoldDB" id="A0AAV4ZBT8"/>
<dbReference type="GO" id="GO:0004113">
    <property type="term" value="F:2',3'-cyclic-nucleotide 3'-phosphodiesterase activity"/>
    <property type="evidence" value="ECO:0007669"/>
    <property type="project" value="InterPro"/>
</dbReference>
<gene>
    <name evidence="3" type="primary">thpR</name>
    <name evidence="3" type="ORF">OICFNHDK_3557</name>
</gene>
<keyword evidence="1 2" id="KW-0378">Hydrolase</keyword>
<feature type="active site" description="Proton donor" evidence="2">
    <location>
        <position position="37"/>
    </location>
</feature>
<dbReference type="EMBL" id="BPQF01000018">
    <property type="protein sequence ID" value="GJD41079.1"/>
    <property type="molecule type" value="Genomic_DNA"/>
</dbReference>
<feature type="active site" description="Proton acceptor" evidence="2">
    <location>
        <position position="121"/>
    </location>
</feature>
<dbReference type="GO" id="GO:0008664">
    <property type="term" value="F:RNA 2',3'-cyclic 3'-phosphodiesterase activity"/>
    <property type="evidence" value="ECO:0007669"/>
    <property type="project" value="UniProtKB-EC"/>
</dbReference>
<dbReference type="Gene3D" id="3.90.1140.10">
    <property type="entry name" value="Cyclic phosphodiesterase"/>
    <property type="match status" value="1"/>
</dbReference>
<keyword evidence="4" id="KW-1185">Reference proteome</keyword>
<dbReference type="InterPro" id="IPR004175">
    <property type="entry name" value="RNA_CPDase"/>
</dbReference>
<evidence type="ECO:0000313" key="3">
    <source>
        <dbReference type="EMBL" id="GJD41079.1"/>
    </source>
</evidence>
<dbReference type="InterPro" id="IPR009097">
    <property type="entry name" value="Cyclic_Pdiesterase"/>
</dbReference>
<feature type="short sequence motif" description="HXTX 1" evidence="2">
    <location>
        <begin position="37"/>
        <end position="40"/>
    </location>
</feature>
<dbReference type="EC" id="3.1.4.58" evidence="2"/>
<comment type="similarity">
    <text evidence="2">Belongs to the 2H phosphoesterase superfamily. ThpR family.</text>
</comment>
<reference evidence="3" key="2">
    <citation type="submission" date="2021-08" db="EMBL/GenBank/DDBJ databases">
        <authorList>
            <person name="Tani A."/>
            <person name="Ola A."/>
            <person name="Ogura Y."/>
            <person name="Katsura K."/>
            <person name="Hayashi T."/>
        </authorList>
    </citation>
    <scope>NUCLEOTIDE SEQUENCE</scope>
    <source>
        <strain evidence="3">DSM 21893</strain>
    </source>
</reference>
<dbReference type="Proteomes" id="UP001055307">
    <property type="component" value="Unassembled WGS sequence"/>
</dbReference>
<accession>A0AAV4ZBT8</accession>
<feature type="short sequence motif" description="HXTX 2" evidence="2">
    <location>
        <begin position="121"/>
        <end position="124"/>
    </location>
</feature>
<comment type="caution">
    <text evidence="3">The sequence shown here is derived from an EMBL/GenBank/DDBJ whole genome shotgun (WGS) entry which is preliminary data.</text>
</comment>
<dbReference type="HAMAP" id="MF_01940">
    <property type="entry name" value="RNA_CPDase"/>
    <property type="match status" value="1"/>
</dbReference>
<reference evidence="3" key="1">
    <citation type="journal article" date="2016" name="Front. Microbiol.">
        <title>Genome Sequence of the Piezophilic, Mesophilic Sulfate-Reducing Bacterium Desulfovibrio indicus J2T.</title>
        <authorList>
            <person name="Cao J."/>
            <person name="Maignien L."/>
            <person name="Shao Z."/>
            <person name="Alain K."/>
            <person name="Jebbar M."/>
        </authorList>
    </citation>
    <scope>NUCLEOTIDE SEQUENCE</scope>
    <source>
        <strain evidence="3">DSM 21893</strain>
    </source>
</reference>
<comment type="catalytic activity">
    <reaction evidence="2">
        <text>a 3'-end 2',3'-cyclophospho-ribonucleotide-RNA + H2O = a 3'-end 2'-phospho-ribonucleotide-RNA + H(+)</text>
        <dbReference type="Rhea" id="RHEA:11828"/>
        <dbReference type="Rhea" id="RHEA-COMP:10464"/>
        <dbReference type="Rhea" id="RHEA-COMP:17353"/>
        <dbReference type="ChEBI" id="CHEBI:15377"/>
        <dbReference type="ChEBI" id="CHEBI:15378"/>
        <dbReference type="ChEBI" id="CHEBI:83064"/>
        <dbReference type="ChEBI" id="CHEBI:173113"/>
        <dbReference type="EC" id="3.1.4.58"/>
    </reaction>
</comment>
<dbReference type="SUPFAM" id="SSF55144">
    <property type="entry name" value="LigT-like"/>
    <property type="match status" value="1"/>
</dbReference>
<dbReference type="PANTHER" id="PTHR35561">
    <property type="entry name" value="RNA 2',3'-CYCLIC PHOSPHODIESTERASE"/>
    <property type="match status" value="1"/>
</dbReference>
<protein>
    <recommendedName>
        <fullName evidence="2">RNA 2',3'-cyclic phosphodiesterase</fullName>
        <shortName evidence="2">RNA 2',3'-CPDase</shortName>
        <ecNumber evidence="2">3.1.4.58</ecNumber>
    </recommendedName>
</protein>
<name>A0AAV4ZBT8_9HYPH</name>
<evidence type="ECO:0000313" key="4">
    <source>
        <dbReference type="Proteomes" id="UP001055307"/>
    </source>
</evidence>
<comment type="function">
    <text evidence="2">Hydrolyzes RNA 2',3'-cyclic phosphodiester to an RNA 2'-phosphomonoester.</text>
</comment>
<evidence type="ECO:0000256" key="1">
    <source>
        <dbReference type="ARBA" id="ARBA00022801"/>
    </source>
</evidence>
<organism evidence="3 4">
    <name type="scientific">Methylobacterium bullatum</name>
    <dbReference type="NCBI Taxonomy" id="570505"/>
    <lineage>
        <taxon>Bacteria</taxon>
        <taxon>Pseudomonadati</taxon>
        <taxon>Pseudomonadota</taxon>
        <taxon>Alphaproteobacteria</taxon>
        <taxon>Hyphomicrobiales</taxon>
        <taxon>Methylobacteriaceae</taxon>
        <taxon>Methylobacterium</taxon>
    </lineage>
</organism>
<sequence>MPRLFTALEIPDDVAEALSRYQCGLRGARWIERGDLHITLRFLGDVDDEVAEAFHAGLVEARPRPPLDVTLSGLDAFGGDKPRAIVASVTVGADLLDLQEEHERIARAAGAEPERRKFTPHVTLARLAKRDTQAPDVAEYFAERGLFPALRFTATRVALFSARESRGGGPYVVEAAYPLG</sequence>
<dbReference type="RefSeq" id="WP_192215231.1">
    <property type="nucleotide sequence ID" value="NZ_BPQF01000018.1"/>
</dbReference>